<accession>A0A1A9WDL0</accession>
<dbReference type="GO" id="GO:0042574">
    <property type="term" value="P:retinal metabolic process"/>
    <property type="evidence" value="ECO:0007669"/>
    <property type="project" value="TreeGrafter"/>
</dbReference>
<dbReference type="PANTHER" id="PTHR10543:SF24">
    <property type="entry name" value="CAROTENOID ISOMEROOXYGENASE"/>
    <property type="match status" value="1"/>
</dbReference>
<dbReference type="GO" id="GO:0016121">
    <property type="term" value="P:carotene catabolic process"/>
    <property type="evidence" value="ECO:0007669"/>
    <property type="project" value="TreeGrafter"/>
</dbReference>
<feature type="transmembrane region" description="Helical" evidence="6">
    <location>
        <begin position="9"/>
        <end position="27"/>
    </location>
</feature>
<keyword evidence="6" id="KW-0812">Transmembrane</keyword>
<evidence type="ECO:0000313" key="7">
    <source>
        <dbReference type="EnsemblMetazoa" id="GBRI015716-PA"/>
    </source>
</evidence>
<dbReference type="PANTHER" id="PTHR10543">
    <property type="entry name" value="BETA-CAROTENE DIOXYGENASE"/>
    <property type="match status" value="1"/>
</dbReference>
<reference evidence="8" key="1">
    <citation type="submission" date="2014-03" db="EMBL/GenBank/DDBJ databases">
        <authorList>
            <person name="Aksoy S."/>
            <person name="Warren W."/>
            <person name="Wilson R.K."/>
        </authorList>
    </citation>
    <scope>NUCLEOTIDE SEQUENCE [LARGE SCALE GENOMIC DNA]</scope>
    <source>
        <strain evidence="8">IAEA</strain>
    </source>
</reference>
<keyword evidence="8" id="KW-1185">Reference proteome</keyword>
<dbReference type="GO" id="GO:0046872">
    <property type="term" value="F:metal ion binding"/>
    <property type="evidence" value="ECO:0007669"/>
    <property type="project" value="UniProtKB-KW"/>
</dbReference>
<sequence length="673" mass="77263">MLSSIKRKYIMDFSGFFLIFGIVIILLRSRKFYTWITLRLNLNKQKKVKYNAKDHDPESARIDGNGRCYPNCDSTVWLRSCREEIIEPIEGHVIGKIPNWINGSLLRNGPGNWKVGDMSFQHLFDCSALIHRFAIKDGHVTYQNRFVQTNTLKKNSAAQRIVVTEFGTSSVPDPCHSIFEKVGAIFRADNGSDNTMISIYPFGDEFYTFTEAPFIHRINPRTLATEDRLCISDYAGVVNHTSHPHVMPNGTVYNLGMASTKSGPVYNVICFPRGDSMFEAARVVASIPCRWKLNPSYMHTFGITENYFIIVEQPLTISIMEYLKAHFCNHNLSACLKWFDNKPVLFHVIDRNTGQLRCTFHSETFFYLHIINQYEQDDHIVIDICCYKDPEMINCMYLESMTNMQSNPNYAALFRSRPLRFVLPLRRNSVSLSSRDSKQKKSNNRQNRLIRSLTLMNITTRLQQPRLKQSESQYADITFLATNNKLNYSLTHADADDEAEEAYTNEYKVDSPMNLVTLKNSRAQAFQLSDNRVFIKPELLCEMGCETPRIHYENFLGKPYRYFYAISSDVDAENPGTLVKVDVVNKTCKQWCESDCYPSEPIFVPTPTKPGEIRKEEDDGVVLASMLWGGFNENKVGLLVLCARTWTEIGRCVFHTSGPVPKCLHGWFARDIV</sequence>
<dbReference type="Pfam" id="PF03055">
    <property type="entry name" value="RPE65"/>
    <property type="match status" value="1"/>
</dbReference>
<organism evidence="7 8">
    <name type="scientific">Glossina brevipalpis</name>
    <dbReference type="NCBI Taxonomy" id="37001"/>
    <lineage>
        <taxon>Eukaryota</taxon>
        <taxon>Metazoa</taxon>
        <taxon>Ecdysozoa</taxon>
        <taxon>Arthropoda</taxon>
        <taxon>Hexapoda</taxon>
        <taxon>Insecta</taxon>
        <taxon>Pterygota</taxon>
        <taxon>Neoptera</taxon>
        <taxon>Endopterygota</taxon>
        <taxon>Diptera</taxon>
        <taxon>Brachycera</taxon>
        <taxon>Muscomorpha</taxon>
        <taxon>Hippoboscoidea</taxon>
        <taxon>Glossinidae</taxon>
        <taxon>Glossina</taxon>
    </lineage>
</organism>
<evidence type="ECO:0000256" key="4">
    <source>
        <dbReference type="ARBA" id="ARBA00023004"/>
    </source>
</evidence>
<dbReference type="GO" id="GO:0010436">
    <property type="term" value="F:carotenoid dioxygenase activity"/>
    <property type="evidence" value="ECO:0007669"/>
    <property type="project" value="TreeGrafter"/>
</dbReference>
<name>A0A1A9WDL0_9MUSC</name>
<dbReference type="Proteomes" id="UP000091820">
    <property type="component" value="Unassembled WGS sequence"/>
</dbReference>
<feature type="binding site" evidence="5">
    <location>
        <position position="369"/>
    </location>
    <ligand>
        <name>Fe cation</name>
        <dbReference type="ChEBI" id="CHEBI:24875"/>
        <note>catalytic</note>
    </ligand>
</feature>
<comment type="cofactor">
    <cofactor evidence="5">
        <name>Fe(2+)</name>
        <dbReference type="ChEBI" id="CHEBI:29033"/>
    </cofactor>
    <text evidence="5">Binds 1 Fe(2+) ion per subunit.</text>
</comment>
<evidence type="ECO:0000256" key="3">
    <source>
        <dbReference type="ARBA" id="ARBA00023002"/>
    </source>
</evidence>
<keyword evidence="3" id="KW-0560">Oxidoreductase</keyword>
<dbReference type="STRING" id="37001.A0A1A9WDL0"/>
<dbReference type="VEuPathDB" id="VectorBase:GBRI015716"/>
<evidence type="ECO:0000256" key="5">
    <source>
        <dbReference type="PIRSR" id="PIRSR604294-1"/>
    </source>
</evidence>
<keyword evidence="6" id="KW-1133">Transmembrane helix</keyword>
<keyword evidence="2 5" id="KW-0479">Metal-binding</keyword>
<feature type="binding site" evidence="5">
    <location>
        <position position="299"/>
    </location>
    <ligand>
        <name>Fe cation</name>
        <dbReference type="ChEBI" id="CHEBI:24875"/>
        <note>catalytic</note>
    </ligand>
</feature>
<evidence type="ECO:0000256" key="1">
    <source>
        <dbReference type="ARBA" id="ARBA00006787"/>
    </source>
</evidence>
<evidence type="ECO:0000256" key="2">
    <source>
        <dbReference type="ARBA" id="ARBA00022723"/>
    </source>
</evidence>
<keyword evidence="6" id="KW-0472">Membrane</keyword>
<reference evidence="7" key="2">
    <citation type="submission" date="2020-05" db="UniProtKB">
        <authorList>
            <consortium name="EnsemblMetazoa"/>
        </authorList>
    </citation>
    <scope>IDENTIFICATION</scope>
    <source>
        <strain evidence="7">IAEA</strain>
    </source>
</reference>
<evidence type="ECO:0000313" key="8">
    <source>
        <dbReference type="Proteomes" id="UP000091820"/>
    </source>
</evidence>
<dbReference type="EnsemblMetazoa" id="GBRI015716-RA">
    <property type="protein sequence ID" value="GBRI015716-PA"/>
    <property type="gene ID" value="GBRI015716"/>
</dbReference>
<evidence type="ECO:0000256" key="6">
    <source>
        <dbReference type="SAM" id="Phobius"/>
    </source>
</evidence>
<keyword evidence="4 5" id="KW-0408">Iron</keyword>
<evidence type="ECO:0008006" key="9">
    <source>
        <dbReference type="Google" id="ProtNLM"/>
    </source>
</evidence>
<dbReference type="InterPro" id="IPR004294">
    <property type="entry name" value="Carotenoid_Oase"/>
</dbReference>
<feature type="binding site" evidence="5">
    <location>
        <position position="243"/>
    </location>
    <ligand>
        <name>Fe cation</name>
        <dbReference type="ChEBI" id="CHEBI:24875"/>
        <note>catalytic</note>
    </ligand>
</feature>
<comment type="similarity">
    <text evidence="1">Belongs to the carotenoid oxygenase family.</text>
</comment>
<dbReference type="GO" id="GO:0003834">
    <property type="term" value="F:beta-carotene 15,15'-dioxygenase activity"/>
    <property type="evidence" value="ECO:0007669"/>
    <property type="project" value="TreeGrafter"/>
</dbReference>
<feature type="binding site" evidence="5">
    <location>
        <position position="665"/>
    </location>
    <ligand>
        <name>Fe cation</name>
        <dbReference type="ChEBI" id="CHEBI:24875"/>
        <note>catalytic</note>
    </ligand>
</feature>
<proteinExistence type="inferred from homology"/>
<protein>
    <recommendedName>
        <fullName evidence="9">Carotenoid isomerooxygenase</fullName>
    </recommendedName>
</protein>
<dbReference type="AlphaFoldDB" id="A0A1A9WDL0"/>